<dbReference type="EMBL" id="MT141396">
    <property type="protein sequence ID" value="QJA60116.1"/>
    <property type="molecule type" value="Genomic_DNA"/>
</dbReference>
<protein>
    <submittedName>
        <fullName evidence="2">Putative capsid protein</fullName>
    </submittedName>
</protein>
<organism evidence="2">
    <name type="scientific">viral metagenome</name>
    <dbReference type="NCBI Taxonomy" id="1070528"/>
    <lineage>
        <taxon>unclassified sequences</taxon>
        <taxon>metagenomes</taxon>
        <taxon>organismal metagenomes</taxon>
    </lineage>
</organism>
<accession>A0A6M3IRG4</accession>
<dbReference type="Pfam" id="PF10124">
    <property type="entry name" value="Mu-like_gpT"/>
    <property type="match status" value="1"/>
</dbReference>
<evidence type="ECO:0000259" key="1">
    <source>
        <dbReference type="Pfam" id="PF10124"/>
    </source>
</evidence>
<proteinExistence type="predicted"/>
<sequence length="251" mass="27804">MLDKQKGYETLVNPQIFKGKLDISVESKRWVKYPDIKQDMKDLGSAAKETLNLFANGTFIQAFSAYTAYGDAVRLCSTAHTRPDGGSNQSNADSSGITLTEANLETGMNAIRQQKSGTGKKLMIGPGNLVLMVPEALDKEAVIITGSQKRSNTTDNDLNWYLGKIAVYVNPFIGSDVVDLEGNTGSDTAWFLFAKGVHGLMFVWDQRPIYKAWEHEDTDDFFTKVYFSCKPTWKNWVGLWGSKGDQNAFSG</sequence>
<dbReference type="AlphaFoldDB" id="A0A6M3IRG4"/>
<dbReference type="InterPro" id="IPR018774">
    <property type="entry name" value="Phage_Mu_GpT"/>
</dbReference>
<name>A0A6M3IRG4_9ZZZZ</name>
<evidence type="ECO:0000313" key="2">
    <source>
        <dbReference type="EMBL" id="QJA60116.1"/>
    </source>
</evidence>
<reference evidence="2" key="1">
    <citation type="submission" date="2020-03" db="EMBL/GenBank/DDBJ databases">
        <title>The deep terrestrial virosphere.</title>
        <authorList>
            <person name="Holmfeldt K."/>
            <person name="Nilsson E."/>
            <person name="Simone D."/>
            <person name="Lopez-Fernandez M."/>
            <person name="Wu X."/>
            <person name="de Brujin I."/>
            <person name="Lundin D."/>
            <person name="Andersson A."/>
            <person name="Bertilsson S."/>
            <person name="Dopson M."/>
        </authorList>
    </citation>
    <scope>NUCLEOTIDE SEQUENCE</scope>
    <source>
        <strain evidence="2">MM415B01183</strain>
    </source>
</reference>
<gene>
    <name evidence="2" type="ORF">MM415B01183_0010</name>
</gene>
<feature type="domain" description="Bacteriophage Mu GpT" evidence="1">
    <location>
        <begin position="96"/>
        <end position="172"/>
    </location>
</feature>